<evidence type="ECO:0000313" key="3">
    <source>
        <dbReference type="Proteomes" id="UP000234323"/>
    </source>
</evidence>
<keyword evidence="3" id="KW-1185">Reference proteome</keyword>
<dbReference type="Proteomes" id="UP000234323">
    <property type="component" value="Unassembled WGS sequence"/>
</dbReference>
<dbReference type="EMBL" id="LLXI01000488">
    <property type="protein sequence ID" value="PKY46822.1"/>
    <property type="molecule type" value="Genomic_DNA"/>
</dbReference>
<gene>
    <name evidence="2" type="ORF">RhiirA4_461804</name>
</gene>
<name>A0A2I1GJL0_9GLOM</name>
<feature type="region of interest" description="Disordered" evidence="1">
    <location>
        <begin position="147"/>
        <end position="173"/>
    </location>
</feature>
<proteinExistence type="predicted"/>
<sequence length="173" mass="19779">MVSIIKTIELKQRVQGSDETVEQYVSVLQKLFTRVRRYNKAQKTQKFISGLTQDLYIMVQLMHDGTFQNIIIRTKRCEMTLMTRKNKNKSKMKLKKNNRSGNNNNPTGGNTKSPIVYYASGHIIGTSLEGKNVKPNKNPSSAMCVNFEENKNGNDNKIRENEAYPAERSKQST</sequence>
<organism evidence="2 3">
    <name type="scientific">Rhizophagus irregularis</name>
    <dbReference type="NCBI Taxonomy" id="588596"/>
    <lineage>
        <taxon>Eukaryota</taxon>
        <taxon>Fungi</taxon>
        <taxon>Fungi incertae sedis</taxon>
        <taxon>Mucoromycota</taxon>
        <taxon>Glomeromycotina</taxon>
        <taxon>Glomeromycetes</taxon>
        <taxon>Glomerales</taxon>
        <taxon>Glomeraceae</taxon>
        <taxon>Rhizophagus</taxon>
    </lineage>
</organism>
<accession>A0A2I1GJL0</accession>
<reference evidence="2 3" key="1">
    <citation type="submission" date="2015-10" db="EMBL/GenBank/DDBJ databases">
        <title>Genome analyses suggest a sexual origin of heterokaryosis in a supposedly ancient asexual fungus.</title>
        <authorList>
            <person name="Ropars J."/>
            <person name="Sedzielewska K."/>
            <person name="Noel J."/>
            <person name="Charron P."/>
            <person name="Farinelli L."/>
            <person name="Marton T."/>
            <person name="Kruger M."/>
            <person name="Pelin A."/>
            <person name="Brachmann A."/>
            <person name="Corradi N."/>
        </authorList>
    </citation>
    <scope>NUCLEOTIDE SEQUENCE [LARGE SCALE GENOMIC DNA]</scope>
    <source>
        <strain evidence="2 3">A4</strain>
    </source>
</reference>
<feature type="compositionally biased region" description="Basic and acidic residues" evidence="1">
    <location>
        <begin position="148"/>
        <end position="173"/>
    </location>
</feature>
<protein>
    <recommendedName>
        <fullName evidence="4">Retrotransposon gag domain-containing protein</fullName>
    </recommendedName>
</protein>
<evidence type="ECO:0008006" key="4">
    <source>
        <dbReference type="Google" id="ProtNLM"/>
    </source>
</evidence>
<comment type="caution">
    <text evidence="2">The sequence shown here is derived from an EMBL/GenBank/DDBJ whole genome shotgun (WGS) entry which is preliminary data.</text>
</comment>
<dbReference type="VEuPathDB" id="FungiDB:RhiirFUN_010885"/>
<dbReference type="AlphaFoldDB" id="A0A2I1GJL0"/>
<feature type="compositionally biased region" description="Low complexity" evidence="1">
    <location>
        <begin position="99"/>
        <end position="114"/>
    </location>
</feature>
<feature type="region of interest" description="Disordered" evidence="1">
    <location>
        <begin position="85"/>
        <end position="114"/>
    </location>
</feature>
<evidence type="ECO:0000256" key="1">
    <source>
        <dbReference type="SAM" id="MobiDB-lite"/>
    </source>
</evidence>
<feature type="compositionally biased region" description="Basic residues" evidence="1">
    <location>
        <begin position="85"/>
        <end position="98"/>
    </location>
</feature>
<evidence type="ECO:0000313" key="2">
    <source>
        <dbReference type="EMBL" id="PKY46822.1"/>
    </source>
</evidence>